<protein>
    <submittedName>
        <fullName evidence="1">Uncharacterized protein</fullName>
    </submittedName>
</protein>
<comment type="caution">
    <text evidence="1">The sequence shown here is derived from an EMBL/GenBank/DDBJ whole genome shotgun (WGS) entry which is preliminary data.</text>
</comment>
<evidence type="ECO:0000313" key="2">
    <source>
        <dbReference type="Proteomes" id="UP000517916"/>
    </source>
</evidence>
<accession>A0ABR6BC87</accession>
<reference evidence="1 2" key="1">
    <citation type="submission" date="2020-08" db="EMBL/GenBank/DDBJ databases">
        <title>Genomic Encyclopedia of Archaeal and Bacterial Type Strains, Phase II (KMG-II): from individual species to whole genera.</title>
        <authorList>
            <person name="Goeker M."/>
        </authorList>
    </citation>
    <scope>NUCLEOTIDE SEQUENCE [LARGE SCALE GENOMIC DNA]</scope>
    <source>
        <strain evidence="1 2">DSM 43850</strain>
    </source>
</reference>
<name>A0ABR6BC87_9PSEU</name>
<sequence>MSTPKILVRVPDDLVPELVAAGLAEQATTRRSGNWEVVASWLTGAGTVISLLQGPETIGWLAKALFKRKKDKPRASTQYLTAKGEAGELRIPITESTSVEDIERLLTATLFPADRDKR</sequence>
<dbReference type="EMBL" id="JACJID010000001">
    <property type="protein sequence ID" value="MBA8924466.1"/>
    <property type="molecule type" value="Genomic_DNA"/>
</dbReference>
<gene>
    <name evidence="1" type="ORF">BC739_001663</name>
</gene>
<proteinExistence type="predicted"/>
<dbReference type="RefSeq" id="WP_182836770.1">
    <property type="nucleotide sequence ID" value="NZ_BAAABQ010000021.1"/>
</dbReference>
<evidence type="ECO:0000313" key="1">
    <source>
        <dbReference type="EMBL" id="MBA8924466.1"/>
    </source>
</evidence>
<keyword evidence="2" id="KW-1185">Reference proteome</keyword>
<dbReference type="Proteomes" id="UP000517916">
    <property type="component" value="Unassembled WGS sequence"/>
</dbReference>
<organism evidence="1 2">
    <name type="scientific">Kutzneria viridogrisea</name>
    <dbReference type="NCBI Taxonomy" id="47990"/>
    <lineage>
        <taxon>Bacteria</taxon>
        <taxon>Bacillati</taxon>
        <taxon>Actinomycetota</taxon>
        <taxon>Actinomycetes</taxon>
        <taxon>Pseudonocardiales</taxon>
        <taxon>Pseudonocardiaceae</taxon>
        <taxon>Kutzneria</taxon>
    </lineage>
</organism>